<evidence type="ECO:0000313" key="1">
    <source>
        <dbReference type="EMBL" id="VEP14931.1"/>
    </source>
</evidence>
<dbReference type="RefSeq" id="WP_144863126.1">
    <property type="nucleotide sequence ID" value="NZ_LR213768.1"/>
</dbReference>
<keyword evidence="2" id="KW-1185">Reference proteome</keyword>
<protein>
    <recommendedName>
        <fullName evidence="3">DUF3102 domain-containing protein</fullName>
    </recommendedName>
</protein>
<name>A0A563VUI2_9CYAN</name>
<sequence>MSSNLSIKVLSNRIFDYSSLDAETMSFVQQQTGEIRSLMKRTAQDVIEIGQRLMEVKQRLEHGQYRKWIEAEFNWGKSTANSFENVAKQFTNVQNLDVFAPSALYALAAPSTPKEAREEAIALAQTGKRISYTVSQEIKQKHKSKLAKPESESTEQSFLSKKSRLTIAEIEEKANNCSLLSSAVVNPTAPLLQPEQSKVVDLYSSTSRKLSIATAKTTENVRFSDDSKSLQSERWWRLGNHLLYCGEPHSQQFQEQLPEKIALAVAFPATHNWHWGNLSSKINSSLTLHSRYKDIDLKLLRELLQNALELYTEGQETVFWAFVPDPALLLLAENLDCQCFLAESDIERCEAVIQVWKQIGGKVEKFLVDKSSKKAVG</sequence>
<dbReference type="EMBL" id="CAACVJ010000223">
    <property type="protein sequence ID" value="VEP14931.1"/>
    <property type="molecule type" value="Genomic_DNA"/>
</dbReference>
<organism evidence="1 2">
    <name type="scientific">Hyella patelloides LEGE 07179</name>
    <dbReference type="NCBI Taxonomy" id="945734"/>
    <lineage>
        <taxon>Bacteria</taxon>
        <taxon>Bacillati</taxon>
        <taxon>Cyanobacteriota</taxon>
        <taxon>Cyanophyceae</taxon>
        <taxon>Pleurocapsales</taxon>
        <taxon>Hyellaceae</taxon>
        <taxon>Hyella</taxon>
    </lineage>
</organism>
<proteinExistence type="predicted"/>
<reference evidence="1 2" key="1">
    <citation type="submission" date="2019-01" db="EMBL/GenBank/DDBJ databases">
        <authorList>
            <person name="Brito A."/>
        </authorList>
    </citation>
    <scope>NUCLEOTIDE SEQUENCE [LARGE SCALE GENOMIC DNA]</scope>
    <source>
        <strain evidence="1">1</strain>
    </source>
</reference>
<dbReference type="InterPro" id="IPR021451">
    <property type="entry name" value="DUF3102"/>
</dbReference>
<accession>A0A563VUI2</accession>
<evidence type="ECO:0008006" key="3">
    <source>
        <dbReference type="Google" id="ProtNLM"/>
    </source>
</evidence>
<dbReference type="OrthoDB" id="569300at2"/>
<gene>
    <name evidence="1" type="ORF">H1P_30007</name>
</gene>
<dbReference type="Pfam" id="PF11300">
    <property type="entry name" value="DUF3102"/>
    <property type="match status" value="1"/>
</dbReference>
<dbReference type="Proteomes" id="UP000320055">
    <property type="component" value="Unassembled WGS sequence"/>
</dbReference>
<evidence type="ECO:0000313" key="2">
    <source>
        <dbReference type="Proteomes" id="UP000320055"/>
    </source>
</evidence>
<dbReference type="AlphaFoldDB" id="A0A563VUI2"/>